<evidence type="ECO:0000313" key="2">
    <source>
        <dbReference type="EMBL" id="ELY85598.1"/>
    </source>
</evidence>
<evidence type="ECO:0008006" key="4">
    <source>
        <dbReference type="Google" id="ProtNLM"/>
    </source>
</evidence>
<sequence length="175" mass="18212">MSPQFTDDDVGKSVINAEGDEVGIIADVDHGTAHVEPDPGITDTIKAKLGWGGTDDAYPLQESSVADVTADEVHLQSDLSGTGAGMSSDTAAGAGTGAGSSRTRDTGMDTDTGRGTDTEGRTETTREDREDDSGLMDDDDELIGDSDDDSGLMDDDDDDSGLMNDDDDDRRNDTG</sequence>
<organism evidence="2 3">
    <name type="scientific">Natrialba taiwanensis DSM 12281</name>
    <dbReference type="NCBI Taxonomy" id="1230458"/>
    <lineage>
        <taxon>Archaea</taxon>
        <taxon>Methanobacteriati</taxon>
        <taxon>Methanobacteriota</taxon>
        <taxon>Stenosarchaea group</taxon>
        <taxon>Halobacteria</taxon>
        <taxon>Halobacteriales</taxon>
        <taxon>Natrialbaceae</taxon>
        <taxon>Natrialba</taxon>
    </lineage>
</organism>
<evidence type="ECO:0000256" key="1">
    <source>
        <dbReference type="SAM" id="MobiDB-lite"/>
    </source>
</evidence>
<evidence type="ECO:0000313" key="3">
    <source>
        <dbReference type="Proteomes" id="UP000011648"/>
    </source>
</evidence>
<comment type="caution">
    <text evidence="2">The sequence shown here is derived from an EMBL/GenBank/DDBJ whole genome shotgun (WGS) entry which is preliminary data.</text>
</comment>
<dbReference type="AlphaFoldDB" id="L9ZK95"/>
<reference evidence="2 3" key="1">
    <citation type="journal article" date="2014" name="PLoS Genet.">
        <title>Phylogenetically driven sequencing of extremely halophilic archaea reveals strategies for static and dynamic osmo-response.</title>
        <authorList>
            <person name="Becker E.A."/>
            <person name="Seitzer P.M."/>
            <person name="Tritt A."/>
            <person name="Larsen D."/>
            <person name="Krusor M."/>
            <person name="Yao A.I."/>
            <person name="Wu D."/>
            <person name="Madern D."/>
            <person name="Eisen J.A."/>
            <person name="Darling A.E."/>
            <person name="Facciotti M.T."/>
        </authorList>
    </citation>
    <scope>NUCLEOTIDE SEQUENCE [LARGE SCALE GENOMIC DNA]</scope>
    <source>
        <strain evidence="2 3">DSM 12281</strain>
    </source>
</reference>
<name>L9ZK95_9EURY</name>
<feature type="compositionally biased region" description="Acidic residues" evidence="1">
    <location>
        <begin position="129"/>
        <end position="168"/>
    </location>
</feature>
<dbReference type="Proteomes" id="UP000011648">
    <property type="component" value="Unassembled WGS sequence"/>
</dbReference>
<protein>
    <recommendedName>
        <fullName evidence="4">PRC-barrel domain-containing protein</fullName>
    </recommendedName>
</protein>
<feature type="compositionally biased region" description="Basic and acidic residues" evidence="1">
    <location>
        <begin position="102"/>
        <end position="128"/>
    </location>
</feature>
<accession>L9ZK95</accession>
<keyword evidence="3" id="KW-1185">Reference proteome</keyword>
<dbReference type="OrthoDB" id="229248at2157"/>
<feature type="region of interest" description="Disordered" evidence="1">
    <location>
        <begin position="62"/>
        <end position="175"/>
    </location>
</feature>
<dbReference type="PATRIC" id="fig|1230458.4.peg.3984"/>
<proteinExistence type="predicted"/>
<dbReference type="RefSeq" id="WP_006827549.1">
    <property type="nucleotide sequence ID" value="NZ_AOIL01000067.1"/>
</dbReference>
<gene>
    <name evidence="2" type="ORF">C484_19807</name>
</gene>
<dbReference type="EMBL" id="AOIL01000067">
    <property type="protein sequence ID" value="ELY85598.1"/>
    <property type="molecule type" value="Genomic_DNA"/>
</dbReference>